<accession>A0ABY3YUP3</accession>
<protein>
    <submittedName>
        <fullName evidence="4">GAF domain protein</fullName>
    </submittedName>
</protein>
<dbReference type="Gene3D" id="1.10.10.10">
    <property type="entry name" value="Winged helix-like DNA-binding domain superfamily/Winged helix DNA-binding domain"/>
    <property type="match status" value="1"/>
</dbReference>
<dbReference type="PIRSF" id="PIRSF036625">
    <property type="entry name" value="GAF_ANTAR"/>
    <property type="match status" value="1"/>
</dbReference>
<evidence type="ECO:0000259" key="3">
    <source>
        <dbReference type="SMART" id="SM01012"/>
    </source>
</evidence>
<dbReference type="Pfam" id="PF03861">
    <property type="entry name" value="ANTAR"/>
    <property type="match status" value="1"/>
</dbReference>
<dbReference type="InterPro" id="IPR005561">
    <property type="entry name" value="ANTAR"/>
</dbReference>
<keyword evidence="5" id="KW-1185">Reference proteome</keyword>
<dbReference type="InterPro" id="IPR029016">
    <property type="entry name" value="GAF-like_dom_sf"/>
</dbReference>
<evidence type="ECO:0000313" key="4">
    <source>
        <dbReference type="EMBL" id="UNZ01047.1"/>
    </source>
</evidence>
<dbReference type="SUPFAM" id="SSF55781">
    <property type="entry name" value="GAF domain-like"/>
    <property type="match status" value="1"/>
</dbReference>
<name>A0ABY3YUP3_STRRM</name>
<keyword evidence="2" id="KW-0804">Transcription</keyword>
<dbReference type="SMART" id="SM01012">
    <property type="entry name" value="ANTAR"/>
    <property type="match status" value="1"/>
</dbReference>
<feature type="domain" description="ANTAR" evidence="3">
    <location>
        <begin position="157"/>
        <end position="224"/>
    </location>
</feature>
<dbReference type="Pfam" id="PF01590">
    <property type="entry name" value="GAF"/>
    <property type="match status" value="1"/>
</dbReference>
<organism evidence="4 5">
    <name type="scientific">Streptomyces rimosus subsp. rimosus</name>
    <dbReference type="NCBI Taxonomy" id="132474"/>
    <lineage>
        <taxon>Bacteria</taxon>
        <taxon>Bacillati</taxon>
        <taxon>Actinomycetota</taxon>
        <taxon>Actinomycetes</taxon>
        <taxon>Kitasatosporales</taxon>
        <taxon>Streptomycetaceae</taxon>
        <taxon>Streptomyces</taxon>
    </lineage>
</organism>
<gene>
    <name evidence="4" type="ORF">SRIMR7_02740</name>
</gene>
<evidence type="ECO:0000256" key="2">
    <source>
        <dbReference type="ARBA" id="ARBA00023163"/>
    </source>
</evidence>
<reference evidence="4 5" key="1">
    <citation type="submission" date="2022-03" db="EMBL/GenBank/DDBJ databases">
        <title>Complete genome of Streptomyces rimosus ssp. rimosus R7 (=ATCC 10970).</title>
        <authorList>
            <person name="Beganovic S."/>
            <person name="Ruckert C."/>
            <person name="Busche T."/>
            <person name="Kalinowski J."/>
            <person name="Wittmann C."/>
        </authorList>
    </citation>
    <scope>NUCLEOTIDE SEQUENCE [LARGE SCALE GENOMIC DNA]</scope>
    <source>
        <strain evidence="4 5">R7</strain>
    </source>
</reference>
<keyword evidence="1" id="KW-0805">Transcription regulation</keyword>
<evidence type="ECO:0000313" key="5">
    <source>
        <dbReference type="Proteomes" id="UP000829494"/>
    </source>
</evidence>
<dbReference type="Gene3D" id="3.30.450.40">
    <property type="match status" value="1"/>
</dbReference>
<proteinExistence type="predicted"/>
<dbReference type="InterPro" id="IPR003018">
    <property type="entry name" value="GAF"/>
</dbReference>
<dbReference type="GeneID" id="66859871"/>
<sequence length="230" mass="24808">MDHDHHVAAWQRLGAAVFTDGFTLTTACRACADDLDADFAGTTLITAGELRLLAGATDERARLVEDAQLVTGEGPCIDAYTHREPVDITDLQHAHTRWPAYAPIACEQGARSVLALPLTVGSLTIGALDLYRCTPAPFTPEQQARAGAYARIIALLALDEHPHLLTTANRPPQRGPQGYPPTVHIAAGILAAKYGLTPDDALARLRAHSFRRSQPLLHTAQHVLDHQSLD</sequence>
<dbReference type="InterPro" id="IPR012074">
    <property type="entry name" value="GAF_ANTAR"/>
</dbReference>
<dbReference type="RefSeq" id="WP_003979340.1">
    <property type="nucleotide sequence ID" value="NZ_CP043497.1"/>
</dbReference>
<dbReference type="Proteomes" id="UP000829494">
    <property type="component" value="Chromosome"/>
</dbReference>
<evidence type="ECO:0000256" key="1">
    <source>
        <dbReference type="ARBA" id="ARBA00023015"/>
    </source>
</evidence>
<dbReference type="InterPro" id="IPR036388">
    <property type="entry name" value="WH-like_DNA-bd_sf"/>
</dbReference>
<dbReference type="EMBL" id="CP094298">
    <property type="protein sequence ID" value="UNZ01047.1"/>
    <property type="molecule type" value="Genomic_DNA"/>
</dbReference>